<reference evidence="4" key="1">
    <citation type="submission" date="2023-10" db="EMBL/GenBank/DDBJ databases">
        <title>Chromosome-level genome of the transformable northern wattle, Acacia crassicarpa.</title>
        <authorList>
            <person name="Massaro I."/>
            <person name="Sinha N.R."/>
            <person name="Poethig S."/>
            <person name="Leichty A.R."/>
        </authorList>
    </citation>
    <scope>NUCLEOTIDE SEQUENCE</scope>
    <source>
        <strain evidence="4">Acra3RX</strain>
        <tissue evidence="4">Leaf</tissue>
    </source>
</reference>
<comment type="subcellular location">
    <subcellularLocation>
        <location evidence="1">Membrane</location>
    </subcellularLocation>
</comment>
<comment type="caution">
    <text evidence="4">The sequence shown here is derived from an EMBL/GenBank/DDBJ whole genome shotgun (WGS) entry which is preliminary data.</text>
</comment>
<feature type="transmembrane region" description="Helical" evidence="3">
    <location>
        <begin position="29"/>
        <end position="52"/>
    </location>
</feature>
<dbReference type="PANTHER" id="PTHR31234">
    <property type="entry name" value="LATE EMBRYOGENESIS ABUNDANT (LEA) HYDROXYPROLINE-RICH GLYCOPROTEIN FAMILY"/>
    <property type="match status" value="1"/>
</dbReference>
<sequence>MTPNKQLDRDLGFEATMNKAKHEKRSNKCFVFLLAAFVILCAITLVFASLVLRVKRPLLQFESVSVNHLNHTTSPSSPSFNLTMVAQISVENPNLGRFEYGNSSVKVLYGVSIVGERELESGRVKGRENRAMNVSLNLRWDQVLSSGNLSSEILSRAFNLTAYTKLTGYVRLLKFFDKKKSIEMACLMRLNLTSNSVQNLQC</sequence>
<evidence type="ECO:0008006" key="6">
    <source>
        <dbReference type="Google" id="ProtNLM"/>
    </source>
</evidence>
<dbReference type="Proteomes" id="UP001293593">
    <property type="component" value="Unassembled WGS sequence"/>
</dbReference>
<keyword evidence="5" id="KW-1185">Reference proteome</keyword>
<evidence type="ECO:0000256" key="2">
    <source>
        <dbReference type="ARBA" id="ARBA00023136"/>
    </source>
</evidence>
<organism evidence="4 5">
    <name type="scientific">Acacia crassicarpa</name>
    <name type="common">northern wattle</name>
    <dbReference type="NCBI Taxonomy" id="499986"/>
    <lineage>
        <taxon>Eukaryota</taxon>
        <taxon>Viridiplantae</taxon>
        <taxon>Streptophyta</taxon>
        <taxon>Embryophyta</taxon>
        <taxon>Tracheophyta</taxon>
        <taxon>Spermatophyta</taxon>
        <taxon>Magnoliopsida</taxon>
        <taxon>eudicotyledons</taxon>
        <taxon>Gunneridae</taxon>
        <taxon>Pentapetalae</taxon>
        <taxon>rosids</taxon>
        <taxon>fabids</taxon>
        <taxon>Fabales</taxon>
        <taxon>Fabaceae</taxon>
        <taxon>Caesalpinioideae</taxon>
        <taxon>mimosoid clade</taxon>
        <taxon>Acacieae</taxon>
        <taxon>Acacia</taxon>
    </lineage>
</organism>
<evidence type="ECO:0000313" key="4">
    <source>
        <dbReference type="EMBL" id="KAK4262827.1"/>
    </source>
</evidence>
<evidence type="ECO:0000256" key="3">
    <source>
        <dbReference type="SAM" id="Phobius"/>
    </source>
</evidence>
<protein>
    <recommendedName>
        <fullName evidence="6">Late embryogenesis abundant protein LEA-2 subgroup domain-containing protein</fullName>
    </recommendedName>
</protein>
<dbReference type="GO" id="GO:0098542">
    <property type="term" value="P:defense response to other organism"/>
    <property type="evidence" value="ECO:0007669"/>
    <property type="project" value="InterPro"/>
</dbReference>
<evidence type="ECO:0000313" key="5">
    <source>
        <dbReference type="Proteomes" id="UP001293593"/>
    </source>
</evidence>
<keyword evidence="2 3" id="KW-0472">Membrane</keyword>
<gene>
    <name evidence="4" type="ORF">QN277_028332</name>
</gene>
<keyword evidence="3" id="KW-1133">Transmembrane helix</keyword>
<proteinExistence type="predicted"/>
<dbReference type="GO" id="GO:0016020">
    <property type="term" value="C:membrane"/>
    <property type="evidence" value="ECO:0007669"/>
    <property type="project" value="UniProtKB-SubCell"/>
</dbReference>
<dbReference type="AlphaFoldDB" id="A0AAE1J2W7"/>
<accession>A0AAE1J2W7</accession>
<keyword evidence="3" id="KW-0812">Transmembrane</keyword>
<evidence type="ECO:0000256" key="1">
    <source>
        <dbReference type="ARBA" id="ARBA00004370"/>
    </source>
</evidence>
<dbReference type="EMBL" id="JAWXYG010000009">
    <property type="protein sequence ID" value="KAK4262827.1"/>
    <property type="molecule type" value="Genomic_DNA"/>
</dbReference>
<dbReference type="PANTHER" id="PTHR31234:SF2">
    <property type="entry name" value="OS05G0199100 PROTEIN"/>
    <property type="match status" value="1"/>
</dbReference>
<dbReference type="Gene3D" id="2.60.40.1820">
    <property type="match status" value="1"/>
</dbReference>
<dbReference type="InterPro" id="IPR044839">
    <property type="entry name" value="NDR1-like"/>
</dbReference>
<name>A0AAE1J2W7_9FABA</name>